<dbReference type="RefSeq" id="WP_120514224.1">
    <property type="nucleotide sequence ID" value="NZ_QXZY01000001.1"/>
</dbReference>
<gene>
    <name evidence="2" type="ORF">EG028_01270</name>
</gene>
<dbReference type="EMBL" id="RMBX01000001">
    <property type="protein sequence ID" value="RPD42952.1"/>
    <property type="molecule type" value="Genomic_DNA"/>
</dbReference>
<dbReference type="InterPro" id="IPR000421">
    <property type="entry name" value="FA58C"/>
</dbReference>
<dbReference type="InterPro" id="IPR013728">
    <property type="entry name" value="BT_3987-like_N"/>
</dbReference>
<reference evidence="3" key="1">
    <citation type="submission" date="2018-11" db="EMBL/GenBank/DDBJ databases">
        <title>Chitinophaga lutea sp.nov., isolate from arsenic contaminated soil.</title>
        <authorList>
            <person name="Zong Y."/>
        </authorList>
    </citation>
    <scope>NUCLEOTIDE SEQUENCE [LARGE SCALE GENOMIC DNA]</scope>
    <source>
        <strain evidence="3">YLT18</strain>
    </source>
</reference>
<dbReference type="InterPro" id="IPR008979">
    <property type="entry name" value="Galactose-bd-like_sf"/>
</dbReference>
<dbReference type="OrthoDB" id="3965347at2"/>
<keyword evidence="3" id="KW-1185">Reference proteome</keyword>
<feature type="domain" description="F5/8 type C" evidence="1">
    <location>
        <begin position="167"/>
        <end position="319"/>
    </location>
</feature>
<dbReference type="PROSITE" id="PS50022">
    <property type="entry name" value="FA58C_3"/>
    <property type="match status" value="1"/>
</dbReference>
<dbReference type="Proteomes" id="UP000279089">
    <property type="component" value="Unassembled WGS sequence"/>
</dbReference>
<name>A0A3N4MFY9_9BACT</name>
<evidence type="ECO:0000313" key="3">
    <source>
        <dbReference type="Proteomes" id="UP000279089"/>
    </source>
</evidence>
<accession>A0A3N4MFY9</accession>
<dbReference type="Pfam" id="PF00754">
    <property type="entry name" value="F5_F8_type_C"/>
    <property type="match status" value="1"/>
</dbReference>
<dbReference type="Gene3D" id="2.60.40.1740">
    <property type="entry name" value="hypothetical protein (bacova_03559)"/>
    <property type="match status" value="1"/>
</dbReference>
<evidence type="ECO:0000259" key="1">
    <source>
        <dbReference type="PROSITE" id="PS50022"/>
    </source>
</evidence>
<evidence type="ECO:0000313" key="2">
    <source>
        <dbReference type="EMBL" id="RPD42952.1"/>
    </source>
</evidence>
<dbReference type="Gene3D" id="2.60.120.260">
    <property type="entry name" value="Galactose-binding domain-like"/>
    <property type="match status" value="1"/>
</dbReference>
<proteinExistence type="predicted"/>
<sequence length="319" mass="35086">MYIKNIILLLCTAACLYSCKDEYDLPDQPLDQYIKVYMPLAVNNPVRKTLSVADTLQHITYGACYGGQDYPESDINIRFKVNAALIDSFNNANSTSYEILPSDSYTLSSMEGIISKGQLSTSPLSINIRTKGANAMPALKNFILPLAIEQSSITVNETLRTTFFIIKAQPDLANYPDYDRALWTIAGFSSEEANGEGPNNGRAVFTLDGDAGTFWHSQWQGTSAAAPHFITYDMGEQKEVHGLSFIARQGSGSGKPSNVSVEVSTDNVTWEAAGNLELQNTQDKQRLFLAGFKQARYIKVTITASFSASYSHLAELYAF</sequence>
<organism evidence="2 3">
    <name type="scientific">Chitinophaga barathri</name>
    <dbReference type="NCBI Taxonomy" id="1647451"/>
    <lineage>
        <taxon>Bacteria</taxon>
        <taxon>Pseudomonadati</taxon>
        <taxon>Bacteroidota</taxon>
        <taxon>Chitinophagia</taxon>
        <taxon>Chitinophagales</taxon>
        <taxon>Chitinophagaceae</taxon>
        <taxon>Chitinophaga</taxon>
    </lineage>
</organism>
<dbReference type="AlphaFoldDB" id="A0A3N4MFY9"/>
<comment type="caution">
    <text evidence="2">The sequence shown here is derived from an EMBL/GenBank/DDBJ whole genome shotgun (WGS) entry which is preliminary data.</text>
</comment>
<dbReference type="SUPFAM" id="SSF49785">
    <property type="entry name" value="Galactose-binding domain-like"/>
    <property type="match status" value="1"/>
</dbReference>
<dbReference type="Pfam" id="PF08522">
    <property type="entry name" value="BT_3987-like_N"/>
    <property type="match status" value="1"/>
</dbReference>
<protein>
    <submittedName>
        <fullName evidence="2">DUF1735 domain-containing protein</fullName>
    </submittedName>
</protein>